<keyword evidence="3" id="KW-1185">Reference proteome</keyword>
<feature type="transmembrane region" description="Helical" evidence="1">
    <location>
        <begin position="20"/>
        <end position="36"/>
    </location>
</feature>
<gene>
    <name evidence="2" type="ORF">FJW02_19285</name>
</gene>
<feature type="transmembrane region" description="Helical" evidence="1">
    <location>
        <begin position="170"/>
        <end position="191"/>
    </location>
</feature>
<dbReference type="RefSeq" id="WP_078805009.1">
    <property type="nucleotide sequence ID" value="NZ_CP045720.1"/>
</dbReference>
<dbReference type="EMBL" id="VHJB01000086">
    <property type="protein sequence ID" value="TPV31015.1"/>
    <property type="molecule type" value="Genomic_DNA"/>
</dbReference>
<comment type="caution">
    <text evidence="2">The sequence shown here is derived from an EMBL/GenBank/DDBJ whole genome shotgun (WGS) entry which is preliminary data.</text>
</comment>
<sequence length="217" mass="24918">MDTLFVESIERLTSLLERSPLDVVMAVILLTIFYVIRRIAKNIKIEHVFQHTLSNKIKLLKNEINNEFIEEEEAEHLKKRYATLLNQRVYGIKNRIIQREVIGVINCSSEITDFKYFAVHQYVLSVDNDGKLYFNKSKIISRIFTASMLLVTGLAALALGIFIISAGSFFGLLISFLGLLSYFAGLVHFPANSGMRKRAEKEIAHYYQHRDAIDTRN</sequence>
<evidence type="ECO:0000313" key="3">
    <source>
        <dbReference type="Proteomes" id="UP000315469"/>
    </source>
</evidence>
<evidence type="ECO:0000256" key="1">
    <source>
        <dbReference type="SAM" id="Phobius"/>
    </source>
</evidence>
<keyword evidence="1" id="KW-0812">Transmembrane</keyword>
<proteinExistence type="predicted"/>
<reference evidence="2 3" key="1">
    <citation type="submission" date="2019-06" db="EMBL/GenBank/DDBJ databases">
        <title>Taxogenomics and systematics of the genus Pantoea.</title>
        <authorList>
            <person name="Tambong J.T."/>
        </authorList>
    </citation>
    <scope>NUCLEOTIDE SEQUENCE [LARGE SCALE GENOMIC DNA]</scope>
    <source>
        <strain evidence="2 3">LMG 24197</strain>
    </source>
</reference>
<evidence type="ECO:0008006" key="4">
    <source>
        <dbReference type="Google" id="ProtNLM"/>
    </source>
</evidence>
<organism evidence="2 3">
    <name type="scientific">Pantoea eucalypti</name>
    <dbReference type="NCBI Taxonomy" id="470933"/>
    <lineage>
        <taxon>Bacteria</taxon>
        <taxon>Pseudomonadati</taxon>
        <taxon>Pseudomonadota</taxon>
        <taxon>Gammaproteobacteria</taxon>
        <taxon>Enterobacterales</taxon>
        <taxon>Erwiniaceae</taxon>
        <taxon>Pantoea</taxon>
    </lineage>
</organism>
<protein>
    <recommendedName>
        <fullName evidence="4">DUF2721 domain-containing protein</fullName>
    </recommendedName>
</protein>
<keyword evidence="1" id="KW-1133">Transmembrane helix</keyword>
<dbReference type="Proteomes" id="UP000315469">
    <property type="component" value="Unassembled WGS sequence"/>
</dbReference>
<keyword evidence="1" id="KW-0472">Membrane</keyword>
<feature type="transmembrane region" description="Helical" evidence="1">
    <location>
        <begin position="143"/>
        <end position="164"/>
    </location>
</feature>
<accession>A0ABY2ZCJ9</accession>
<dbReference type="GeneID" id="90519757"/>
<evidence type="ECO:0000313" key="2">
    <source>
        <dbReference type="EMBL" id="TPV31015.1"/>
    </source>
</evidence>
<name>A0ABY2ZCJ9_9GAMM</name>